<name>A0ABS4TBH3_9PSEU</name>
<keyword evidence="1" id="KW-0732">Signal</keyword>
<comment type="caution">
    <text evidence="3">The sequence shown here is derived from an EMBL/GenBank/DDBJ whole genome shotgun (WGS) entry which is preliminary data.</text>
</comment>
<reference evidence="3 4" key="1">
    <citation type="submission" date="2021-03" db="EMBL/GenBank/DDBJ databases">
        <title>Sequencing the genomes of 1000 actinobacteria strains.</title>
        <authorList>
            <person name="Klenk H.-P."/>
        </authorList>
    </citation>
    <scope>NUCLEOTIDE SEQUENCE [LARGE SCALE GENOMIC DNA]</scope>
    <source>
        <strain evidence="3 4">DSM 46670</strain>
    </source>
</reference>
<evidence type="ECO:0000313" key="4">
    <source>
        <dbReference type="Proteomes" id="UP001519332"/>
    </source>
</evidence>
<dbReference type="Pfam" id="PF00144">
    <property type="entry name" value="Beta-lactamase"/>
    <property type="match status" value="1"/>
</dbReference>
<dbReference type="InterPro" id="IPR006311">
    <property type="entry name" value="TAT_signal"/>
</dbReference>
<keyword evidence="4" id="KW-1185">Reference proteome</keyword>
<gene>
    <name evidence="3" type="ORF">JOF56_001591</name>
</gene>
<dbReference type="GO" id="GO:0009002">
    <property type="term" value="F:serine-type D-Ala-D-Ala carboxypeptidase activity"/>
    <property type="evidence" value="ECO:0007669"/>
    <property type="project" value="UniProtKB-EC"/>
</dbReference>
<dbReference type="Gene3D" id="3.40.710.10">
    <property type="entry name" value="DD-peptidase/beta-lactamase superfamily"/>
    <property type="match status" value="1"/>
</dbReference>
<proteinExistence type="predicted"/>
<dbReference type="SUPFAM" id="SSF56601">
    <property type="entry name" value="beta-lactamase/transpeptidase-like"/>
    <property type="match status" value="1"/>
</dbReference>
<evidence type="ECO:0000259" key="2">
    <source>
        <dbReference type="Pfam" id="PF00144"/>
    </source>
</evidence>
<protein>
    <submittedName>
        <fullName evidence="3">D-alanyl-D-alanine carboxypeptidase</fullName>
        <ecNumber evidence="3">3.4.16.4</ecNumber>
    </submittedName>
</protein>
<evidence type="ECO:0000256" key="1">
    <source>
        <dbReference type="SAM" id="SignalP"/>
    </source>
</evidence>
<accession>A0ABS4TBH3</accession>
<feature type="domain" description="Beta-lactamase-related" evidence="2">
    <location>
        <begin position="48"/>
        <end position="376"/>
    </location>
</feature>
<dbReference type="EMBL" id="JAGINW010000001">
    <property type="protein sequence ID" value="MBP2321206.1"/>
    <property type="molecule type" value="Genomic_DNA"/>
</dbReference>
<dbReference type="InterPro" id="IPR012338">
    <property type="entry name" value="Beta-lactam/transpept-like"/>
</dbReference>
<keyword evidence="3" id="KW-0378">Hydrolase</keyword>
<dbReference type="Proteomes" id="UP001519332">
    <property type="component" value="Unassembled WGS sequence"/>
</dbReference>
<sequence length="381" mass="40682">MSARHHKQVRRGIVAALAALTALSAVPAATAAAQDNGRDDAVRRSLEVLVRDDKFTGALAAVQGRDGRTRNYTVGVGNRKTGERVPVNGRIRIGSNTKIFTAVVVLQLVGEGRIKLDEPVETYLPGIVRGQAGDGRKITVRQLLQHTSGLPDYVMPAVGGDFVGNYPSVQHTYFEPRQLVDYALTQPATPAGWSYSNTNYVVAGLLIQRVTGRPVGEEITNRIIERIGLEDTYWPQLGEQDIHGPHPKGYFTTKSGELLDVSEQDMSMAWSAGALVSTPSDVNRLLTALLKGKLLRPAQLAEMQKTVDAPAFKGGYGLGIATFKLSCGGSVWSHGGNTPGYTVVNAATTDGRAATVAVTALPGTMDAVKHLDEALDTALCK</sequence>
<keyword evidence="3" id="KW-0121">Carboxypeptidase</keyword>
<evidence type="ECO:0000313" key="3">
    <source>
        <dbReference type="EMBL" id="MBP2321206.1"/>
    </source>
</evidence>
<dbReference type="EC" id="3.4.16.4" evidence="3"/>
<dbReference type="RefSeq" id="WP_209635929.1">
    <property type="nucleotide sequence ID" value="NZ_JAGINW010000001.1"/>
</dbReference>
<dbReference type="PANTHER" id="PTHR46825:SF7">
    <property type="entry name" value="D-ALANYL-D-ALANINE CARBOXYPEPTIDASE"/>
    <property type="match status" value="1"/>
</dbReference>
<dbReference type="PROSITE" id="PS51318">
    <property type="entry name" value="TAT"/>
    <property type="match status" value="1"/>
</dbReference>
<feature type="signal peptide" evidence="1">
    <location>
        <begin position="1"/>
        <end position="31"/>
    </location>
</feature>
<feature type="chain" id="PRO_5046782977" evidence="1">
    <location>
        <begin position="32"/>
        <end position="381"/>
    </location>
</feature>
<dbReference type="PANTHER" id="PTHR46825">
    <property type="entry name" value="D-ALANYL-D-ALANINE-CARBOXYPEPTIDASE/ENDOPEPTIDASE AMPH"/>
    <property type="match status" value="1"/>
</dbReference>
<keyword evidence="3" id="KW-0645">Protease</keyword>
<organism evidence="3 4">
    <name type="scientific">Kibdelosporangium banguiense</name>
    <dbReference type="NCBI Taxonomy" id="1365924"/>
    <lineage>
        <taxon>Bacteria</taxon>
        <taxon>Bacillati</taxon>
        <taxon>Actinomycetota</taxon>
        <taxon>Actinomycetes</taxon>
        <taxon>Pseudonocardiales</taxon>
        <taxon>Pseudonocardiaceae</taxon>
        <taxon>Kibdelosporangium</taxon>
    </lineage>
</organism>
<dbReference type="InterPro" id="IPR001466">
    <property type="entry name" value="Beta-lactam-related"/>
</dbReference>
<dbReference type="InterPro" id="IPR050491">
    <property type="entry name" value="AmpC-like"/>
</dbReference>